<reference evidence="3 4" key="1">
    <citation type="submission" date="2020-08" db="EMBL/GenBank/DDBJ databases">
        <title>Sequencing the genomes of 1000 actinobacteria strains.</title>
        <authorList>
            <person name="Klenk H.-P."/>
        </authorList>
    </citation>
    <scope>NUCLEOTIDE SEQUENCE [LARGE SCALE GENOMIC DNA]</scope>
    <source>
        <strain evidence="3 4">DSM 45790</strain>
    </source>
</reference>
<evidence type="ECO:0000256" key="1">
    <source>
        <dbReference type="ARBA" id="ARBA00006484"/>
    </source>
</evidence>
<organism evidence="3 4">
    <name type="scientific">Sphaerisporangium krabiense</name>
    <dbReference type="NCBI Taxonomy" id="763782"/>
    <lineage>
        <taxon>Bacteria</taxon>
        <taxon>Bacillati</taxon>
        <taxon>Actinomycetota</taxon>
        <taxon>Actinomycetes</taxon>
        <taxon>Streptosporangiales</taxon>
        <taxon>Streptosporangiaceae</taxon>
        <taxon>Sphaerisporangium</taxon>
    </lineage>
</organism>
<dbReference type="PROSITE" id="PS00061">
    <property type="entry name" value="ADH_SHORT"/>
    <property type="match status" value="1"/>
</dbReference>
<dbReference type="EMBL" id="JACHBR010000001">
    <property type="protein sequence ID" value="MBB5628448.1"/>
    <property type="molecule type" value="Genomic_DNA"/>
</dbReference>
<dbReference type="InterPro" id="IPR036291">
    <property type="entry name" value="NAD(P)-bd_dom_sf"/>
</dbReference>
<keyword evidence="4" id="KW-1185">Reference proteome</keyword>
<dbReference type="Pfam" id="PF13561">
    <property type="entry name" value="adh_short_C2"/>
    <property type="match status" value="1"/>
</dbReference>
<dbReference type="Gene3D" id="3.40.50.720">
    <property type="entry name" value="NAD(P)-binding Rossmann-like Domain"/>
    <property type="match status" value="1"/>
</dbReference>
<evidence type="ECO:0000256" key="2">
    <source>
        <dbReference type="ARBA" id="ARBA00023002"/>
    </source>
</evidence>
<dbReference type="Proteomes" id="UP000588112">
    <property type="component" value="Unassembled WGS sequence"/>
</dbReference>
<evidence type="ECO:0000313" key="4">
    <source>
        <dbReference type="Proteomes" id="UP000588112"/>
    </source>
</evidence>
<dbReference type="GO" id="GO:0032787">
    <property type="term" value="P:monocarboxylic acid metabolic process"/>
    <property type="evidence" value="ECO:0007669"/>
    <property type="project" value="UniProtKB-ARBA"/>
</dbReference>
<dbReference type="InterPro" id="IPR002347">
    <property type="entry name" value="SDR_fam"/>
</dbReference>
<name>A0A7W9DRG9_9ACTN</name>
<dbReference type="PANTHER" id="PTHR42879">
    <property type="entry name" value="3-OXOACYL-(ACYL-CARRIER-PROTEIN) REDUCTASE"/>
    <property type="match status" value="1"/>
</dbReference>
<gene>
    <name evidence="3" type="ORF">BJ981_004147</name>
</gene>
<dbReference type="AlphaFoldDB" id="A0A7W9DRG9"/>
<dbReference type="InterPro" id="IPR050259">
    <property type="entry name" value="SDR"/>
</dbReference>
<dbReference type="RefSeq" id="WP_184612965.1">
    <property type="nucleotide sequence ID" value="NZ_BOOS01000070.1"/>
</dbReference>
<protein>
    <submittedName>
        <fullName evidence="3">3-oxoacyl-[acyl-carrier protein] reductase</fullName>
        <ecNumber evidence="3">1.1.1.100</ecNumber>
    </submittedName>
</protein>
<evidence type="ECO:0000313" key="3">
    <source>
        <dbReference type="EMBL" id="MBB5628448.1"/>
    </source>
</evidence>
<accession>A0A7W9DRG9</accession>
<proteinExistence type="inferred from homology"/>
<dbReference type="GO" id="GO:0004316">
    <property type="term" value="F:3-oxoacyl-[acyl-carrier-protein] reductase (NADPH) activity"/>
    <property type="evidence" value="ECO:0007669"/>
    <property type="project" value="UniProtKB-EC"/>
</dbReference>
<dbReference type="PRINTS" id="PR00081">
    <property type="entry name" value="GDHRDH"/>
</dbReference>
<dbReference type="PANTHER" id="PTHR42879:SF2">
    <property type="entry name" value="3-OXOACYL-[ACYL-CARRIER-PROTEIN] REDUCTASE FABG"/>
    <property type="match status" value="1"/>
</dbReference>
<comment type="caution">
    <text evidence="3">The sequence shown here is derived from an EMBL/GenBank/DDBJ whole genome shotgun (WGS) entry which is preliminary data.</text>
</comment>
<dbReference type="EC" id="1.1.1.100" evidence="3"/>
<comment type="similarity">
    <text evidence="1">Belongs to the short-chain dehydrogenases/reductases (SDR) family.</text>
</comment>
<dbReference type="SUPFAM" id="SSF51735">
    <property type="entry name" value="NAD(P)-binding Rossmann-fold domains"/>
    <property type="match status" value="1"/>
</dbReference>
<dbReference type="FunFam" id="3.40.50.720:FF:000173">
    <property type="entry name" value="3-oxoacyl-[acyl-carrier protein] reductase"/>
    <property type="match status" value="1"/>
</dbReference>
<dbReference type="InterPro" id="IPR020904">
    <property type="entry name" value="Sc_DH/Rdtase_CS"/>
</dbReference>
<keyword evidence="2 3" id="KW-0560">Oxidoreductase</keyword>
<sequence length="258" mass="26494">MMADLAHLTARYGLDDRVAVVSGASGNIGSACCRELALAGATVIAGYHGNEQAAKLLAEQIEAAGGTCVPVQADLSRPDGAQTLVDTALRTFKRVDIAVAAAGIRTRRLALGTDPATVAELLAVNFESAIGLAKACLRPMMRARYGRIILFGSRAGVTGLPGHAAYAATKGALQPWAASVAGELGTHGITVNVIAPGAIRADQTDFHSEEEQKLVLKFIGAGRFGEPEEVAAAVSFLASSSSSYLNGTTVTVDGGARF</sequence>